<dbReference type="AlphaFoldDB" id="A0A448WU13"/>
<evidence type="ECO:0000313" key="1">
    <source>
        <dbReference type="EMBL" id="VEL20175.1"/>
    </source>
</evidence>
<organism evidence="1 2">
    <name type="scientific">Protopolystoma xenopodis</name>
    <dbReference type="NCBI Taxonomy" id="117903"/>
    <lineage>
        <taxon>Eukaryota</taxon>
        <taxon>Metazoa</taxon>
        <taxon>Spiralia</taxon>
        <taxon>Lophotrochozoa</taxon>
        <taxon>Platyhelminthes</taxon>
        <taxon>Monogenea</taxon>
        <taxon>Polyopisthocotylea</taxon>
        <taxon>Polystomatidea</taxon>
        <taxon>Polystomatidae</taxon>
        <taxon>Protopolystoma</taxon>
    </lineage>
</organism>
<comment type="caution">
    <text evidence="1">The sequence shown here is derived from an EMBL/GenBank/DDBJ whole genome shotgun (WGS) entry which is preliminary data.</text>
</comment>
<keyword evidence="2" id="KW-1185">Reference proteome</keyword>
<dbReference type="EMBL" id="CAAALY010045130">
    <property type="protein sequence ID" value="VEL20175.1"/>
    <property type="molecule type" value="Genomic_DNA"/>
</dbReference>
<name>A0A448WU13_9PLAT</name>
<dbReference type="Proteomes" id="UP000784294">
    <property type="component" value="Unassembled WGS sequence"/>
</dbReference>
<protein>
    <submittedName>
        <fullName evidence="1">Uncharacterized protein</fullName>
    </submittedName>
</protein>
<gene>
    <name evidence="1" type="ORF">PXEA_LOCUS13615</name>
</gene>
<accession>A0A448WU13</accession>
<evidence type="ECO:0000313" key="2">
    <source>
        <dbReference type="Proteomes" id="UP000784294"/>
    </source>
</evidence>
<proteinExistence type="predicted"/>
<reference evidence="1" key="1">
    <citation type="submission" date="2018-11" db="EMBL/GenBank/DDBJ databases">
        <authorList>
            <consortium name="Pathogen Informatics"/>
        </authorList>
    </citation>
    <scope>NUCLEOTIDE SEQUENCE</scope>
</reference>
<sequence length="60" mass="6748">MTPPSLTFERAGQLEPESIEALRQKLMAQKLQTRVAIVQMHRLMVQLRTESSARAKGQVG</sequence>